<evidence type="ECO:0000313" key="3">
    <source>
        <dbReference type="EMBL" id="KKH87473.1"/>
    </source>
</evidence>
<dbReference type="PATRIC" id="fig|2209.56.peg.1486"/>
<dbReference type="EMBL" id="JJOS01000012">
    <property type="protein sequence ID" value="KKG06262.1"/>
    <property type="molecule type" value="Genomic_DNA"/>
</dbReference>
<comment type="caution">
    <text evidence="2">The sequence shown here is derived from an EMBL/GenBank/DDBJ whole genome shotgun (WGS) entry which is preliminary data.</text>
</comment>
<feature type="transmembrane region" description="Helical" evidence="1">
    <location>
        <begin position="43"/>
        <end position="62"/>
    </location>
</feature>
<proteinExistence type="predicted"/>
<sequence>MKSINTLQFTDADFSLNLKINVDFVLIIPPGNIAEEPMDKKHLLIGCLCAIFVLAGIFLMLLKPDNSPDSRRLQDLYTPPIVDCCSGFDNTSMNISDDTNDSTYDVKTVRNVTGSQKVT</sequence>
<dbReference type="Proteomes" id="UP000034578">
    <property type="component" value="Unassembled WGS sequence"/>
</dbReference>
<dbReference type="GeneID" id="97802310"/>
<evidence type="ECO:0000313" key="4">
    <source>
        <dbReference type="Proteomes" id="UP000034152"/>
    </source>
</evidence>
<name>A0A0F8BQK5_METMZ</name>
<keyword evidence="1" id="KW-0472">Membrane</keyword>
<dbReference type="AlphaFoldDB" id="A0A0F8BQK5"/>
<dbReference type="Proteomes" id="UP000034152">
    <property type="component" value="Unassembled WGS sequence"/>
</dbReference>
<accession>A0A0F8BQK5</accession>
<protein>
    <submittedName>
        <fullName evidence="2">Uncharacterized protein</fullName>
    </submittedName>
</protein>
<evidence type="ECO:0000313" key="5">
    <source>
        <dbReference type="Proteomes" id="UP000034578"/>
    </source>
</evidence>
<keyword evidence="1" id="KW-0812">Transmembrane</keyword>
<dbReference type="RefSeq" id="WP_048048160.1">
    <property type="nucleotide sequence ID" value="NZ_JJQU01000082.1"/>
</dbReference>
<gene>
    <name evidence="2" type="ORF">DU47_13570</name>
    <name evidence="3" type="ORF">DU80_06810</name>
</gene>
<keyword evidence="1" id="KW-1133">Transmembrane helix</keyword>
<keyword evidence="5" id="KW-1185">Reference proteome</keyword>
<dbReference type="EMBL" id="JJQU01000082">
    <property type="protein sequence ID" value="KKH87473.1"/>
    <property type="molecule type" value="Genomic_DNA"/>
</dbReference>
<evidence type="ECO:0000313" key="2">
    <source>
        <dbReference type="EMBL" id="KKG06262.1"/>
    </source>
</evidence>
<reference evidence="4 5" key="1">
    <citation type="journal article" date="2015" name="ISME J.">
        <title>Genomic and phenotypic differentiation among Methanosarcina mazei populations from Columbia River sediment.</title>
        <authorList>
            <person name="Youngblut N.D."/>
            <person name="Wirth J.S."/>
            <person name="Henriksen J.R."/>
            <person name="Smith M."/>
            <person name="Simon H."/>
            <person name="Metcalf W.W."/>
            <person name="Whitaker R.J."/>
        </authorList>
    </citation>
    <scope>NUCLEOTIDE SEQUENCE [LARGE SCALE GENOMIC DNA]</scope>
    <source>
        <strain evidence="3 4">1.H.M.2.1</strain>
        <strain evidence="2 5">2.F.A.2.4</strain>
    </source>
</reference>
<evidence type="ECO:0000256" key="1">
    <source>
        <dbReference type="SAM" id="Phobius"/>
    </source>
</evidence>
<organism evidence="2 5">
    <name type="scientific">Methanosarcina mazei</name>
    <name type="common">Methanosarcina frisia</name>
    <dbReference type="NCBI Taxonomy" id="2209"/>
    <lineage>
        <taxon>Archaea</taxon>
        <taxon>Methanobacteriati</taxon>
        <taxon>Methanobacteriota</taxon>
        <taxon>Stenosarchaea group</taxon>
        <taxon>Methanomicrobia</taxon>
        <taxon>Methanosarcinales</taxon>
        <taxon>Methanosarcinaceae</taxon>
        <taxon>Methanosarcina</taxon>
    </lineage>
</organism>